<dbReference type="PANTHER" id="PTHR11905">
    <property type="entry name" value="ADAM A DISINTEGRIN AND METALLOPROTEASE DOMAIN"/>
    <property type="match status" value="1"/>
</dbReference>
<dbReference type="RefSeq" id="XP_013912113.1">
    <property type="nucleotide sequence ID" value="XM_014056638.1"/>
</dbReference>
<evidence type="ECO:0000256" key="1">
    <source>
        <dbReference type="ARBA" id="ARBA00004613"/>
    </source>
</evidence>
<evidence type="ECO:0000259" key="4">
    <source>
        <dbReference type="Pfam" id="PF01562"/>
    </source>
</evidence>
<feature type="domain" description="Peptidase M12B propeptide" evidence="4">
    <location>
        <begin position="25"/>
        <end position="106"/>
    </location>
</feature>
<dbReference type="AlphaFoldDB" id="A0A6I9XMY0"/>
<gene>
    <name evidence="6" type="primary">LOC106541256</name>
</gene>
<evidence type="ECO:0000256" key="3">
    <source>
        <dbReference type="ARBA" id="ARBA00023157"/>
    </source>
</evidence>
<evidence type="ECO:0000313" key="6">
    <source>
        <dbReference type="RefSeq" id="XP_013912113.1"/>
    </source>
</evidence>
<dbReference type="OrthoDB" id="5951731at2759"/>
<reference evidence="6" key="1">
    <citation type="submission" date="2025-08" db="UniProtKB">
        <authorList>
            <consortium name="RefSeq"/>
        </authorList>
    </citation>
    <scope>IDENTIFICATION</scope>
</reference>
<dbReference type="GO" id="GO:0005576">
    <property type="term" value="C:extracellular region"/>
    <property type="evidence" value="ECO:0007669"/>
    <property type="project" value="UniProtKB-SubCell"/>
</dbReference>
<comment type="subcellular location">
    <subcellularLocation>
        <location evidence="1">Secreted</location>
    </subcellularLocation>
</comment>
<proteinExistence type="predicted"/>
<evidence type="ECO:0000256" key="2">
    <source>
        <dbReference type="ARBA" id="ARBA00022525"/>
    </source>
</evidence>
<protein>
    <submittedName>
        <fullName evidence="6">Disintegrin and metalloproteinase domain-containing protein 9-like</fullName>
    </submittedName>
</protein>
<dbReference type="Pfam" id="PF01562">
    <property type="entry name" value="Pep_M12B_propep"/>
    <property type="match status" value="1"/>
</dbReference>
<dbReference type="Proteomes" id="UP000504617">
    <property type="component" value="Unplaced"/>
</dbReference>
<accession>A0A6I9XMY0</accession>
<dbReference type="GO" id="GO:0005886">
    <property type="term" value="C:plasma membrane"/>
    <property type="evidence" value="ECO:0007669"/>
    <property type="project" value="TreeGrafter"/>
</dbReference>
<dbReference type="InterPro" id="IPR002870">
    <property type="entry name" value="Peptidase_M12B_N"/>
</dbReference>
<evidence type="ECO:0000313" key="5">
    <source>
        <dbReference type="Proteomes" id="UP000504617"/>
    </source>
</evidence>
<dbReference type="KEGG" id="tsr:106541256"/>
<dbReference type="GeneID" id="106541256"/>
<dbReference type="PANTHER" id="PTHR11905:SF122">
    <property type="entry name" value="DISINTEGRIN AND METALLOPROTEINASE DOMAIN-CONTAINING PROTEIN 9"/>
    <property type="match status" value="1"/>
</dbReference>
<keyword evidence="2" id="KW-0964">Secreted</keyword>
<keyword evidence="3" id="KW-1015">Disulfide bond</keyword>
<organism evidence="5 6">
    <name type="scientific">Thamnophis sirtalis</name>
    <dbReference type="NCBI Taxonomy" id="35019"/>
    <lineage>
        <taxon>Eukaryota</taxon>
        <taxon>Metazoa</taxon>
        <taxon>Chordata</taxon>
        <taxon>Craniata</taxon>
        <taxon>Vertebrata</taxon>
        <taxon>Euteleostomi</taxon>
        <taxon>Lepidosauria</taxon>
        <taxon>Squamata</taxon>
        <taxon>Bifurcata</taxon>
        <taxon>Unidentata</taxon>
        <taxon>Episquamata</taxon>
        <taxon>Toxicofera</taxon>
        <taxon>Serpentes</taxon>
        <taxon>Colubroidea</taxon>
        <taxon>Colubridae</taxon>
        <taxon>Natricinae</taxon>
        <taxon>Thamnophis</taxon>
    </lineage>
</organism>
<feature type="non-terminal residue" evidence="6">
    <location>
        <position position="1"/>
    </location>
</feature>
<sequence length="320" mass="36442">LSAVGNQVVALGGHIQQISRHSTYEIIIPRRLIDREKRWTHFNEEHLDDQLSYLIQTGNGTHILKLKKNKNLLGEKFTIYTYNQEGKLESTPVETQTHCYYHGNVEGVPDSLLALSTCDGLRGILYIGDKQYGMEPVKGSNKFEHFLYVLDKSHEPFSCGVQNDDQYHEPILKYSNISHYPFSKDTHRRKRRNVLPEKRYVELYMVVDKNRYLIKRTIEAVQKETVELINYVDGPSQSKSTKISDRALKLDGTLSMISGDQVPLPYIDIDLLGPDSRAEAYTFQMLLSEALGGSSEEEEEDAAVTRAMEAAIAAVMEKRA</sequence>
<name>A0A6I9XMY0_9SAUR</name>
<keyword evidence="5" id="KW-1185">Reference proteome</keyword>